<gene>
    <name evidence="2" type="ORF">IEZ25_08915</name>
</gene>
<evidence type="ECO:0000256" key="1">
    <source>
        <dbReference type="SAM" id="Phobius"/>
    </source>
</evidence>
<keyword evidence="3" id="KW-1185">Reference proteome</keyword>
<proteinExistence type="predicted"/>
<protein>
    <recommendedName>
        <fullName evidence="4">Anti-sigma factor</fullName>
    </recommendedName>
</protein>
<name>A0ABR8MFI3_9ACTN</name>
<comment type="caution">
    <text evidence="2">The sequence shown here is derived from an EMBL/GenBank/DDBJ whole genome shotgun (WGS) entry which is preliminary data.</text>
</comment>
<evidence type="ECO:0008006" key="4">
    <source>
        <dbReference type="Google" id="ProtNLM"/>
    </source>
</evidence>
<accession>A0ABR8MFI3</accession>
<dbReference type="RefSeq" id="WP_191199040.1">
    <property type="nucleotide sequence ID" value="NZ_BAAAPA010000004.1"/>
</dbReference>
<feature type="transmembrane region" description="Helical" evidence="1">
    <location>
        <begin position="108"/>
        <end position="129"/>
    </location>
</feature>
<keyword evidence="1" id="KW-0472">Membrane</keyword>
<evidence type="ECO:0000313" key="3">
    <source>
        <dbReference type="Proteomes" id="UP000649289"/>
    </source>
</evidence>
<organism evidence="2 3">
    <name type="scientific">Nocardioides hwasunensis</name>
    <dbReference type="NCBI Taxonomy" id="397258"/>
    <lineage>
        <taxon>Bacteria</taxon>
        <taxon>Bacillati</taxon>
        <taxon>Actinomycetota</taxon>
        <taxon>Actinomycetes</taxon>
        <taxon>Propionibacteriales</taxon>
        <taxon>Nocardioidaceae</taxon>
        <taxon>Nocardioides</taxon>
    </lineage>
</organism>
<evidence type="ECO:0000313" key="2">
    <source>
        <dbReference type="EMBL" id="MBD3914732.1"/>
    </source>
</evidence>
<keyword evidence="1" id="KW-0812">Transmembrane</keyword>
<dbReference type="EMBL" id="JACXYY010000003">
    <property type="protein sequence ID" value="MBD3914732.1"/>
    <property type="molecule type" value="Genomic_DNA"/>
</dbReference>
<dbReference type="Proteomes" id="UP000649289">
    <property type="component" value="Unassembled WGS sequence"/>
</dbReference>
<reference evidence="2 3" key="1">
    <citation type="submission" date="2020-09" db="EMBL/GenBank/DDBJ databases">
        <title>novel species in genus Nocardioides.</title>
        <authorList>
            <person name="Zhang G."/>
        </authorList>
    </citation>
    <scope>NUCLEOTIDE SEQUENCE [LARGE SCALE GENOMIC DNA]</scope>
    <source>
        <strain evidence="2 3">19197</strain>
    </source>
</reference>
<sequence length="284" mass="31455">MPDGDFERYLDARWPDLVGALEADGVAPDEARLAVAEVLLARRRSWDRRTREEQVDVTVWAEVREQAGLPVRPGEPVPHGVRRHDPADAPDEWLLEARALRGARRRRGVRQGAVGLVVLVVLAAGWQWWASRPPPVEVREEVNTLPVVWYSQGELHLEQVVVTLPDIEEFVASGPAVVARLRSGRVVRIDQDGTVESSDVTAALDDPPQAPRFIAFTQYDVVVQAAPVSGGGWAYLLDSSRRDGQRDAVRQSETGRRALVVCTSELMCSDPRTIVESDGAVRLR</sequence>
<keyword evidence="1" id="KW-1133">Transmembrane helix</keyword>